<comment type="caution">
    <text evidence="2">The sequence shown here is derived from an EMBL/GenBank/DDBJ whole genome shotgun (WGS) entry which is preliminary data.</text>
</comment>
<dbReference type="PANTHER" id="PTHR36573:SF1">
    <property type="entry name" value="INTERMEMBRANE PHOSPHOLIPID TRANSPORT SYSTEM BINDING PROTEIN MLAC"/>
    <property type="match status" value="1"/>
</dbReference>
<dbReference type="Gene3D" id="3.10.450.710">
    <property type="entry name" value="Tgt2/MlaC"/>
    <property type="match status" value="1"/>
</dbReference>
<dbReference type="AlphaFoldDB" id="A0A948WZ48"/>
<dbReference type="Pfam" id="PF05494">
    <property type="entry name" value="MlaC"/>
    <property type="match status" value="1"/>
</dbReference>
<proteinExistence type="predicted"/>
<dbReference type="PIRSF" id="PIRSF004649">
    <property type="entry name" value="MlaC"/>
    <property type="match status" value="1"/>
</dbReference>
<dbReference type="InterPro" id="IPR008869">
    <property type="entry name" value="MlaC/ttg2D"/>
</dbReference>
<evidence type="ECO:0000313" key="2">
    <source>
        <dbReference type="EMBL" id="MBU3844468.1"/>
    </source>
</evidence>
<gene>
    <name evidence="2" type="ORF">H9847_06320</name>
</gene>
<dbReference type="InterPro" id="IPR042245">
    <property type="entry name" value="Tgt2/MlaC_sf"/>
</dbReference>
<evidence type="ECO:0000313" key="3">
    <source>
        <dbReference type="Proteomes" id="UP000733611"/>
    </source>
</evidence>
<dbReference type="EMBL" id="JAHLFE010000128">
    <property type="protein sequence ID" value="MBU3844468.1"/>
    <property type="molecule type" value="Genomic_DNA"/>
</dbReference>
<evidence type="ECO:0000256" key="1">
    <source>
        <dbReference type="SAM" id="SignalP"/>
    </source>
</evidence>
<name>A0A948WZ48_9GAMM</name>
<keyword evidence="1" id="KW-0732">Signal</keyword>
<protein>
    <submittedName>
        <fullName evidence="2">ABC transporter substrate-binding protein</fullName>
    </submittedName>
</protein>
<dbReference type="Proteomes" id="UP000733611">
    <property type="component" value="Unassembled WGS sequence"/>
</dbReference>
<organism evidence="2 3">
    <name type="scientific">Candidatus Anaerobiospirillum pullicola</name>
    <dbReference type="NCBI Taxonomy" id="2838451"/>
    <lineage>
        <taxon>Bacteria</taxon>
        <taxon>Pseudomonadati</taxon>
        <taxon>Pseudomonadota</taxon>
        <taxon>Gammaproteobacteria</taxon>
        <taxon>Aeromonadales</taxon>
        <taxon>Succinivibrionaceae</taxon>
        <taxon>Anaerobiospirillum</taxon>
    </lineage>
</organism>
<dbReference type="PANTHER" id="PTHR36573">
    <property type="entry name" value="INTERMEMBRANE PHOSPHOLIPID TRANSPORT SYSTEM BINDING PROTEIN MLAC"/>
    <property type="match status" value="1"/>
</dbReference>
<sequence>MACAAAVLSLSVSMTASAATVDMTDPYKMVSTVAEQTFAKIKANKDKMTDVNFRKELIRNDLLPYVDTRYAGYKVMGTNLKSTTAEDRDAFCDAFAEYIVASYADALAMYNDQDLVLPKYQSVDPSATQVNVKFLIREQGKPDIELIFKLRKNSKTGEWRAFDMIAEGISMLTAKENELSPLIRERGIKAVTDLINQHNQSGSSEPIK</sequence>
<reference evidence="2" key="1">
    <citation type="journal article" date="2021" name="PeerJ">
        <title>Extensive microbial diversity within the chicken gut microbiome revealed by metagenomics and culture.</title>
        <authorList>
            <person name="Gilroy R."/>
            <person name="Ravi A."/>
            <person name="Getino M."/>
            <person name="Pursley I."/>
            <person name="Horton D.L."/>
            <person name="Alikhan N.F."/>
            <person name="Baker D."/>
            <person name="Gharbi K."/>
            <person name="Hall N."/>
            <person name="Watson M."/>
            <person name="Adriaenssens E.M."/>
            <person name="Foster-Nyarko E."/>
            <person name="Jarju S."/>
            <person name="Secka A."/>
            <person name="Antonio M."/>
            <person name="Oren A."/>
            <person name="Chaudhuri R.R."/>
            <person name="La Ragione R."/>
            <person name="Hildebrand F."/>
            <person name="Pallen M.J."/>
        </authorList>
    </citation>
    <scope>NUCLEOTIDE SEQUENCE</scope>
    <source>
        <strain evidence="2">378</strain>
    </source>
</reference>
<feature type="chain" id="PRO_5038143168" evidence="1">
    <location>
        <begin position="19"/>
        <end position="208"/>
    </location>
</feature>
<feature type="signal peptide" evidence="1">
    <location>
        <begin position="1"/>
        <end position="18"/>
    </location>
</feature>
<accession>A0A948WZ48</accession>
<reference evidence="2" key="2">
    <citation type="submission" date="2021-04" db="EMBL/GenBank/DDBJ databases">
        <authorList>
            <person name="Gilroy R."/>
        </authorList>
    </citation>
    <scope>NUCLEOTIDE SEQUENCE</scope>
    <source>
        <strain evidence="2">378</strain>
    </source>
</reference>